<dbReference type="InterPro" id="IPR036390">
    <property type="entry name" value="WH_DNA-bd_sf"/>
</dbReference>
<keyword evidence="4" id="KW-1185">Reference proteome</keyword>
<sequence>MSKADQMLAILWLIKSHKQITAKQLAEKLEIHIRTVYRYIDALCASGVPIISDSGHHGGYRLLGQFNEAPLVFDLDEQKALIHAASFALEAGYPFGEKLNQAVAKLKLYTNQTQLAQIHLHEQGLDVISPQADAAEASFLQEVEVAVAQRITLSMHYQKGYGTVAETRHLDPYGLVCWKSKWYVVGHCHLRKEIRSFRVDRIREMSRTDMTFERPTDFSARQFILAGVLPDSDKPGELISVKITGREQALDDLCGHWFLSHALVERSQYEAHFQVQEKAIHTHLPYQLLSYGGTIQVKEPQMLIKMLREITLNLHQHYLLMPID</sequence>
<evidence type="ECO:0000313" key="4">
    <source>
        <dbReference type="Proteomes" id="UP000481087"/>
    </source>
</evidence>
<proteinExistence type="predicted"/>
<reference evidence="3 4" key="1">
    <citation type="submission" date="2019-12" db="EMBL/GenBank/DDBJ databases">
        <title>Paenibacillus sp. nov. sp. isolated from soil.</title>
        <authorList>
            <person name="Kim J."/>
            <person name="Jeong S.E."/>
            <person name="Jung H.S."/>
            <person name="Jeon C.O."/>
        </authorList>
    </citation>
    <scope>NUCLEOTIDE SEQUENCE [LARGE SCALE GENOMIC DNA]</scope>
    <source>
        <strain evidence="3 4">5J-6</strain>
    </source>
</reference>
<feature type="domain" description="Helix-turn-helix type 11" evidence="1">
    <location>
        <begin position="9"/>
        <end position="61"/>
    </location>
</feature>
<gene>
    <name evidence="3" type="ORF">GQF01_15555</name>
</gene>
<accession>A0A6L8UZ75</accession>
<dbReference type="PANTHER" id="PTHR34580">
    <property type="match status" value="1"/>
</dbReference>
<protein>
    <submittedName>
        <fullName evidence="3">WYL domain-containing protein</fullName>
    </submittedName>
</protein>
<dbReference type="InterPro" id="IPR013196">
    <property type="entry name" value="HTH_11"/>
</dbReference>
<evidence type="ECO:0000259" key="1">
    <source>
        <dbReference type="Pfam" id="PF08279"/>
    </source>
</evidence>
<dbReference type="InterPro" id="IPR026881">
    <property type="entry name" value="WYL_dom"/>
</dbReference>
<evidence type="ECO:0000313" key="3">
    <source>
        <dbReference type="EMBL" id="MZQ83528.1"/>
    </source>
</evidence>
<name>A0A6L8UZ75_9BACL</name>
<dbReference type="AlphaFoldDB" id="A0A6L8UZ75"/>
<dbReference type="SUPFAM" id="SSF46785">
    <property type="entry name" value="Winged helix' DNA-binding domain"/>
    <property type="match status" value="1"/>
</dbReference>
<dbReference type="Pfam" id="PF13280">
    <property type="entry name" value="WYL"/>
    <property type="match status" value="1"/>
</dbReference>
<dbReference type="InterPro" id="IPR036388">
    <property type="entry name" value="WH-like_DNA-bd_sf"/>
</dbReference>
<dbReference type="Gene3D" id="1.10.10.10">
    <property type="entry name" value="Winged helix-like DNA-binding domain superfamily/Winged helix DNA-binding domain"/>
    <property type="match status" value="1"/>
</dbReference>
<organism evidence="3 4">
    <name type="scientific">Paenibacillus silvestris</name>
    <dbReference type="NCBI Taxonomy" id="2606219"/>
    <lineage>
        <taxon>Bacteria</taxon>
        <taxon>Bacillati</taxon>
        <taxon>Bacillota</taxon>
        <taxon>Bacilli</taxon>
        <taxon>Bacillales</taxon>
        <taxon>Paenibacillaceae</taxon>
        <taxon>Paenibacillus</taxon>
    </lineage>
</organism>
<dbReference type="InterPro" id="IPR051534">
    <property type="entry name" value="CBASS_pafABC_assoc_protein"/>
</dbReference>
<dbReference type="RefSeq" id="WP_161407688.1">
    <property type="nucleotide sequence ID" value="NZ_WTUZ01000020.1"/>
</dbReference>
<dbReference type="Pfam" id="PF08279">
    <property type="entry name" value="HTH_11"/>
    <property type="match status" value="1"/>
</dbReference>
<evidence type="ECO:0000259" key="2">
    <source>
        <dbReference type="Pfam" id="PF13280"/>
    </source>
</evidence>
<dbReference type="EMBL" id="WTUZ01000020">
    <property type="protein sequence ID" value="MZQ83528.1"/>
    <property type="molecule type" value="Genomic_DNA"/>
</dbReference>
<dbReference type="PROSITE" id="PS52050">
    <property type="entry name" value="WYL"/>
    <property type="match status" value="1"/>
</dbReference>
<comment type="caution">
    <text evidence="3">The sequence shown here is derived from an EMBL/GenBank/DDBJ whole genome shotgun (WGS) entry which is preliminary data.</text>
</comment>
<feature type="domain" description="WYL" evidence="2">
    <location>
        <begin position="139"/>
        <end position="205"/>
    </location>
</feature>
<dbReference type="PANTHER" id="PTHR34580:SF3">
    <property type="entry name" value="PROTEIN PAFB"/>
    <property type="match status" value="1"/>
</dbReference>
<dbReference type="Proteomes" id="UP000481087">
    <property type="component" value="Unassembled WGS sequence"/>
</dbReference>